<dbReference type="Gene3D" id="3.40.50.150">
    <property type="entry name" value="Vaccinia Virus protein VP39"/>
    <property type="match status" value="1"/>
</dbReference>
<proteinExistence type="predicted"/>
<evidence type="ECO:0000259" key="1">
    <source>
        <dbReference type="Pfam" id="PF01728"/>
    </source>
</evidence>
<name>U1GUF2_TRESO</name>
<gene>
    <name evidence="3" type="ORF">HMPREF0860_0417</name>
    <name evidence="2" type="ORF">HMPREF1325_2630</name>
</gene>
<dbReference type="EMBL" id="AUZJ01000043">
    <property type="protein sequence ID" value="ERF60234.1"/>
    <property type="molecule type" value="Genomic_DNA"/>
</dbReference>
<evidence type="ECO:0000313" key="3">
    <source>
        <dbReference type="EMBL" id="ERJ97646.1"/>
    </source>
</evidence>
<dbReference type="Proteomes" id="UP000016646">
    <property type="component" value="Unassembled WGS sequence"/>
</dbReference>
<dbReference type="InterPro" id="IPR002877">
    <property type="entry name" value="RNA_MeTrfase_FtsJ_dom"/>
</dbReference>
<dbReference type="Pfam" id="PF01728">
    <property type="entry name" value="FtsJ"/>
    <property type="match status" value="1"/>
</dbReference>
<dbReference type="SUPFAM" id="SSF53335">
    <property type="entry name" value="S-adenosyl-L-methionine-dependent methyltransferases"/>
    <property type="match status" value="1"/>
</dbReference>
<dbReference type="EMBL" id="AVQI01000084">
    <property type="protein sequence ID" value="ERJ97646.1"/>
    <property type="molecule type" value="Genomic_DNA"/>
</dbReference>
<dbReference type="AlphaFoldDB" id="U1GUF2"/>
<protein>
    <submittedName>
        <fullName evidence="2">Ribosomal RNA large subunit methyltransferase J-like protein</fullName>
    </submittedName>
</protein>
<dbReference type="GO" id="GO:0008168">
    <property type="term" value="F:methyltransferase activity"/>
    <property type="evidence" value="ECO:0007669"/>
    <property type="project" value="UniProtKB-KW"/>
</dbReference>
<evidence type="ECO:0000313" key="5">
    <source>
        <dbReference type="Proteomes" id="UP000016646"/>
    </source>
</evidence>
<evidence type="ECO:0000313" key="2">
    <source>
        <dbReference type="EMBL" id="ERF60234.1"/>
    </source>
</evidence>
<comment type="caution">
    <text evidence="2">The sequence shown here is derived from an EMBL/GenBank/DDBJ whole genome shotgun (WGS) entry which is preliminary data.</text>
</comment>
<dbReference type="GO" id="GO:0032259">
    <property type="term" value="P:methylation"/>
    <property type="evidence" value="ECO:0007669"/>
    <property type="project" value="UniProtKB-KW"/>
</dbReference>
<dbReference type="RefSeq" id="WP_021330633.1">
    <property type="nucleotide sequence ID" value="NZ_AUZJ01000043.1"/>
</dbReference>
<keyword evidence="2" id="KW-0808">Transferase</keyword>
<dbReference type="PATRIC" id="fig|1125725.3.peg.1804"/>
<keyword evidence="5" id="KW-1185">Reference proteome</keyword>
<organism evidence="2 4">
    <name type="scientific">Treponema socranskii subsp. socranskii VPI DR56BR1116 = ATCC 35536</name>
    <dbReference type="NCBI Taxonomy" id="1125725"/>
    <lineage>
        <taxon>Bacteria</taxon>
        <taxon>Pseudomonadati</taxon>
        <taxon>Spirochaetota</taxon>
        <taxon>Spirochaetia</taxon>
        <taxon>Spirochaetales</taxon>
        <taxon>Treponemataceae</taxon>
        <taxon>Treponema</taxon>
    </lineage>
</organism>
<sequence>MPSSVKKLPGAAFLSFPDMYDILVSELCERFFCDLRDSVRYGDLLYVPHIDNLLINNFKGDAKENGNTLSENGASSLCTPYWCRTAMLSPLVIGFDSIGDAAHALTDMQRSWAPYQYRFFRRASLIQEKLPYVNFKERTFPARIPASPIGLYTLIGERALLASEATTSLLPAGAIRFAENHKDPPSRAYLKLYEALTFMRIFFGCEAPCAGERCFDAGASPGGWTWVLAGSDCTVFSVDRAELAPGLMKHPRVEFLKHDAFTLKPEDVGACDWVFSDVICYPSRLYDWIGTWLSSGLCRNMICTIKMQGDIDWPLVEKFAAIPDSRVIHLNYNKHELTWLHCGK</sequence>
<accession>U1GUF2</accession>
<keyword evidence="2" id="KW-0489">Methyltransferase</keyword>
<feature type="domain" description="Ribosomal RNA methyltransferase FtsJ" evidence="1">
    <location>
        <begin position="186"/>
        <end position="279"/>
    </location>
</feature>
<dbReference type="STRING" id="1125725.HMPREF1325_2630"/>
<dbReference type="PANTHER" id="PTHR37524">
    <property type="entry name" value="RIBOSOMAL RNA LARGE SUBUNIT METHYLTRANSFERASE M"/>
    <property type="match status" value="1"/>
</dbReference>
<dbReference type="eggNOG" id="COG2933">
    <property type="taxonomic scope" value="Bacteria"/>
</dbReference>
<dbReference type="OrthoDB" id="154490at2"/>
<dbReference type="PANTHER" id="PTHR37524:SF2">
    <property type="entry name" value="RIBOSOMAL RNA METHYLTRANSFERASE FTSJ DOMAIN-CONTAINING PROTEIN"/>
    <property type="match status" value="1"/>
</dbReference>
<dbReference type="Proteomes" id="UP000016412">
    <property type="component" value="Unassembled WGS sequence"/>
</dbReference>
<dbReference type="InterPro" id="IPR029063">
    <property type="entry name" value="SAM-dependent_MTases_sf"/>
</dbReference>
<evidence type="ECO:0000313" key="4">
    <source>
        <dbReference type="Proteomes" id="UP000016412"/>
    </source>
</evidence>
<reference evidence="4 5" key="1">
    <citation type="submission" date="2013-08" db="EMBL/GenBank/DDBJ databases">
        <authorList>
            <person name="Durkin A.S."/>
            <person name="Haft D.R."/>
            <person name="McCorrison J."/>
            <person name="Torralba M."/>
            <person name="Gillis M."/>
            <person name="Haft D.H."/>
            <person name="Methe B."/>
            <person name="Sutton G."/>
            <person name="Nelson K.E."/>
        </authorList>
    </citation>
    <scope>NUCLEOTIDE SEQUENCE [LARGE SCALE GENOMIC DNA]</scope>
    <source>
        <strain evidence="3 5">ATCC 35536</strain>
        <strain evidence="2 4">VPI DR56BR1116</strain>
    </source>
</reference>